<organism evidence="2 3">
    <name type="scientific">Tardiphaga robiniae</name>
    <dbReference type="NCBI Taxonomy" id="943830"/>
    <lineage>
        <taxon>Bacteria</taxon>
        <taxon>Pseudomonadati</taxon>
        <taxon>Pseudomonadota</taxon>
        <taxon>Alphaproteobacteria</taxon>
        <taxon>Hyphomicrobiales</taxon>
        <taxon>Nitrobacteraceae</taxon>
        <taxon>Tardiphaga</taxon>
    </lineage>
</organism>
<evidence type="ECO:0000256" key="1">
    <source>
        <dbReference type="SAM" id="MobiDB-lite"/>
    </source>
</evidence>
<evidence type="ECO:0000313" key="2">
    <source>
        <dbReference type="EMBL" id="KZD20523.1"/>
    </source>
</evidence>
<reference evidence="2 3" key="1">
    <citation type="submission" date="2016-03" db="EMBL/GenBank/DDBJ databases">
        <title>Microsymbionts genomes from the relict species Vavilovia formosa (Stev.) Fed.</title>
        <authorList>
            <person name="Kopat V."/>
            <person name="Chirak E."/>
            <person name="Kimeklis A."/>
            <person name="Andronov E."/>
        </authorList>
    </citation>
    <scope>NUCLEOTIDE SEQUENCE [LARGE SCALE GENOMIC DNA]</scope>
    <source>
        <strain evidence="2 3">Vaf07</strain>
    </source>
</reference>
<proteinExistence type="predicted"/>
<name>A0A163X7H3_9BRAD</name>
<accession>A0A163X7H3</accession>
<keyword evidence="3" id="KW-1185">Reference proteome</keyword>
<protein>
    <recommendedName>
        <fullName evidence="4">CsbD family protein</fullName>
    </recommendedName>
</protein>
<dbReference type="OrthoDB" id="7580619at2"/>
<gene>
    <name evidence="2" type="ORF">A4A58_19440</name>
</gene>
<comment type="caution">
    <text evidence="2">The sequence shown here is derived from an EMBL/GenBank/DDBJ whole genome shotgun (WGS) entry which is preliminary data.</text>
</comment>
<sequence length="61" mass="6599">MSVEGKIKEGAGFVKEELNEHGKDAESKKKAQQGRDLRNEGRVEDGKAPKTTPPGSGHPEK</sequence>
<feature type="region of interest" description="Disordered" evidence="1">
    <location>
        <begin position="1"/>
        <end position="61"/>
    </location>
</feature>
<evidence type="ECO:0008006" key="4">
    <source>
        <dbReference type="Google" id="ProtNLM"/>
    </source>
</evidence>
<dbReference type="Proteomes" id="UP000076574">
    <property type="component" value="Unassembled WGS sequence"/>
</dbReference>
<dbReference type="RefSeq" id="WP_068738891.1">
    <property type="nucleotide sequence ID" value="NZ_LVYV01000056.1"/>
</dbReference>
<dbReference type="EMBL" id="LVYV01000056">
    <property type="protein sequence ID" value="KZD20523.1"/>
    <property type="molecule type" value="Genomic_DNA"/>
</dbReference>
<dbReference type="AlphaFoldDB" id="A0A163X7H3"/>
<feature type="compositionally biased region" description="Basic and acidic residues" evidence="1">
    <location>
        <begin position="1"/>
        <end position="48"/>
    </location>
</feature>
<evidence type="ECO:0000313" key="3">
    <source>
        <dbReference type="Proteomes" id="UP000076574"/>
    </source>
</evidence>